<gene>
    <name evidence="6" type="ORF">PACTADRAFT_47444</name>
</gene>
<keyword evidence="5" id="KW-0812">Transmembrane</keyword>
<dbReference type="Gene3D" id="1.20.910.10">
    <property type="entry name" value="Heme oxygenase-like"/>
    <property type="match status" value="1"/>
</dbReference>
<dbReference type="GO" id="GO:0042167">
    <property type="term" value="P:heme catabolic process"/>
    <property type="evidence" value="ECO:0007669"/>
    <property type="project" value="EnsemblFungi"/>
</dbReference>
<keyword evidence="5" id="KW-0472">Membrane</keyword>
<evidence type="ECO:0000256" key="1">
    <source>
        <dbReference type="ARBA" id="ARBA00022617"/>
    </source>
</evidence>
<dbReference type="GO" id="GO:0004392">
    <property type="term" value="F:heme oxygenase (decyclizing) activity"/>
    <property type="evidence" value="ECO:0007669"/>
    <property type="project" value="EnsemblFungi"/>
</dbReference>
<keyword evidence="3 4" id="KW-0408">Iron</keyword>
<dbReference type="CDD" id="cd19165">
    <property type="entry name" value="HemeO"/>
    <property type="match status" value="1"/>
</dbReference>
<keyword evidence="1" id="KW-0349">Heme</keyword>
<keyword evidence="5" id="KW-1133">Transmembrane helix</keyword>
<dbReference type="STRING" id="669874.A0A1E4U0L4"/>
<dbReference type="GO" id="GO:0006979">
    <property type="term" value="P:response to oxidative stress"/>
    <property type="evidence" value="ECO:0007669"/>
    <property type="project" value="EnsemblFungi"/>
</dbReference>
<feature type="transmembrane region" description="Helical" evidence="5">
    <location>
        <begin position="139"/>
        <end position="159"/>
    </location>
</feature>
<dbReference type="GO" id="GO:0006788">
    <property type="term" value="P:heme oxidation"/>
    <property type="evidence" value="ECO:0007669"/>
    <property type="project" value="InterPro"/>
</dbReference>
<reference evidence="7" key="1">
    <citation type="submission" date="2016-05" db="EMBL/GenBank/DDBJ databases">
        <title>Comparative genomics of biotechnologically important yeasts.</title>
        <authorList>
            <consortium name="DOE Joint Genome Institute"/>
            <person name="Riley R."/>
            <person name="Haridas S."/>
            <person name="Wolfe K.H."/>
            <person name="Lopes M.R."/>
            <person name="Hittinger C.T."/>
            <person name="Goker M."/>
            <person name="Salamov A."/>
            <person name="Wisecaver J."/>
            <person name="Long T.M."/>
            <person name="Aerts A.L."/>
            <person name="Barry K."/>
            <person name="Choi C."/>
            <person name="Clum A."/>
            <person name="Coughlan A.Y."/>
            <person name="Deshpande S."/>
            <person name="Douglass A.P."/>
            <person name="Hanson S.J."/>
            <person name="Klenk H.-P."/>
            <person name="Labutti K."/>
            <person name="Lapidus A."/>
            <person name="Lindquist E."/>
            <person name="Lipzen A."/>
            <person name="Meier-Kolthoff J.P."/>
            <person name="Ohm R.A."/>
            <person name="Otillar R.P."/>
            <person name="Pangilinan J."/>
            <person name="Peng Y."/>
            <person name="Rokas A."/>
            <person name="Rosa C.A."/>
            <person name="Scheuner C."/>
            <person name="Sibirny A.A."/>
            <person name="Slot J.C."/>
            <person name="Stielow J.B."/>
            <person name="Sun H."/>
            <person name="Kurtzman C.P."/>
            <person name="Blackwell M."/>
            <person name="Grigoriev I.V."/>
            <person name="Jeffries T.W."/>
        </authorList>
    </citation>
    <scope>NUCLEOTIDE SEQUENCE [LARGE SCALE GENOMIC DNA]</scope>
    <source>
        <strain evidence="7">NRRL Y-2460</strain>
    </source>
</reference>
<dbReference type="InterPro" id="IPR002051">
    <property type="entry name" value="Haem_Oase"/>
</dbReference>
<evidence type="ECO:0000313" key="7">
    <source>
        <dbReference type="Proteomes" id="UP000094236"/>
    </source>
</evidence>
<keyword evidence="2 4" id="KW-0479">Metal-binding</keyword>
<evidence type="ECO:0008006" key="8">
    <source>
        <dbReference type="Google" id="ProtNLM"/>
    </source>
</evidence>
<name>A0A1E4U0L4_PACTA</name>
<dbReference type="OrthoDB" id="652091at2759"/>
<evidence type="ECO:0000313" key="6">
    <source>
        <dbReference type="EMBL" id="ODV97542.1"/>
    </source>
</evidence>
<dbReference type="PANTHER" id="PTHR10720">
    <property type="entry name" value="HEME OXYGENASE"/>
    <property type="match status" value="1"/>
</dbReference>
<dbReference type="GO" id="GO:0005640">
    <property type="term" value="C:nuclear outer membrane"/>
    <property type="evidence" value="ECO:0007669"/>
    <property type="project" value="EnsemblFungi"/>
</dbReference>
<dbReference type="InterPro" id="IPR016084">
    <property type="entry name" value="Haem_Oase-like_multi-hlx"/>
</dbReference>
<proteinExistence type="predicted"/>
<evidence type="ECO:0000256" key="5">
    <source>
        <dbReference type="SAM" id="Phobius"/>
    </source>
</evidence>
<dbReference type="GO" id="GO:0046872">
    <property type="term" value="F:metal ion binding"/>
    <property type="evidence" value="ECO:0007669"/>
    <property type="project" value="UniProtKB-KW"/>
</dbReference>
<dbReference type="PIRSF" id="PIRSF000343">
    <property type="entry name" value="Haem_Oase"/>
    <property type="match status" value="1"/>
</dbReference>
<evidence type="ECO:0000256" key="3">
    <source>
        <dbReference type="ARBA" id="ARBA00023004"/>
    </source>
</evidence>
<keyword evidence="7" id="KW-1185">Reference proteome</keyword>
<dbReference type="EMBL" id="KV454011">
    <property type="protein sequence ID" value="ODV97542.1"/>
    <property type="molecule type" value="Genomic_DNA"/>
</dbReference>
<evidence type="ECO:0000256" key="2">
    <source>
        <dbReference type="ARBA" id="ARBA00022723"/>
    </source>
</evidence>
<dbReference type="InterPro" id="IPR016053">
    <property type="entry name" value="Haem_Oase-like"/>
</dbReference>
<sequence length="284" mass="33444">MTTKFTQQEILPLKTDVGALGNRINLETRANHNKVDKMMTLKFALAIRDRKIYRQGIQMYYHIFKAIEFSLDREFARADSKWAPLLKEIWKPAIARKDRLFQDLLFYYGEDESKFSNPILQQQIDFVSHIKKITDTKPYLLLAYMHVMYLALFAGGRLFRSKLAHATGLFPKVPGKTMEEVSLQGTNFFRFEVEDEDALRIAYKRDYELNTRNNLTEAQKLEIIEEAKYIFDKNADCVKEIESHNLKRLRSKVSYKVAVYGYYSILILSILVLCYYARRIILNF</sequence>
<feature type="transmembrane region" description="Helical" evidence="5">
    <location>
        <begin position="257"/>
        <end position="278"/>
    </location>
</feature>
<dbReference type="AlphaFoldDB" id="A0A1E4U0L4"/>
<dbReference type="SUPFAM" id="SSF48613">
    <property type="entry name" value="Heme oxygenase-like"/>
    <property type="match status" value="1"/>
</dbReference>
<dbReference type="GO" id="GO:0006879">
    <property type="term" value="P:intracellular iron ion homeostasis"/>
    <property type="evidence" value="ECO:0007669"/>
    <property type="project" value="EnsemblFungi"/>
</dbReference>
<protein>
    <recommendedName>
        <fullName evidence="8">Heme-binding protein HMX1</fullName>
    </recommendedName>
</protein>
<organism evidence="6 7">
    <name type="scientific">Pachysolen tannophilus NRRL Y-2460</name>
    <dbReference type="NCBI Taxonomy" id="669874"/>
    <lineage>
        <taxon>Eukaryota</taxon>
        <taxon>Fungi</taxon>
        <taxon>Dikarya</taxon>
        <taxon>Ascomycota</taxon>
        <taxon>Saccharomycotina</taxon>
        <taxon>Pichiomycetes</taxon>
        <taxon>Pachysolenaceae</taxon>
        <taxon>Pachysolen</taxon>
    </lineage>
</organism>
<dbReference type="PANTHER" id="PTHR10720:SF0">
    <property type="entry name" value="HEME OXYGENASE"/>
    <property type="match status" value="1"/>
</dbReference>
<dbReference type="Pfam" id="PF01126">
    <property type="entry name" value="Heme_oxygenase"/>
    <property type="match status" value="1"/>
</dbReference>
<accession>A0A1E4U0L4</accession>
<evidence type="ECO:0000256" key="4">
    <source>
        <dbReference type="PIRSR" id="PIRSR000343-2"/>
    </source>
</evidence>
<dbReference type="GO" id="GO:0005783">
    <property type="term" value="C:endoplasmic reticulum"/>
    <property type="evidence" value="ECO:0007669"/>
    <property type="project" value="EnsemblFungi"/>
</dbReference>
<feature type="binding site" description="axial binding residue" evidence="4">
    <location>
        <position position="32"/>
    </location>
    <ligand>
        <name>heme b</name>
        <dbReference type="ChEBI" id="CHEBI:60344"/>
    </ligand>
    <ligandPart>
        <name>Fe</name>
        <dbReference type="ChEBI" id="CHEBI:18248"/>
    </ligandPart>
</feature>
<dbReference type="Proteomes" id="UP000094236">
    <property type="component" value="Unassembled WGS sequence"/>
</dbReference>